<protein>
    <submittedName>
        <fullName evidence="1">Uncharacterized protein</fullName>
    </submittedName>
</protein>
<comment type="caution">
    <text evidence="1">The sequence shown here is derived from an EMBL/GenBank/DDBJ whole genome shotgun (WGS) entry which is preliminary data.</text>
</comment>
<gene>
    <name evidence="1" type="ORF">LCGC14_2954550</name>
</gene>
<evidence type="ECO:0000313" key="1">
    <source>
        <dbReference type="EMBL" id="KKK67389.1"/>
    </source>
</evidence>
<reference evidence="1" key="1">
    <citation type="journal article" date="2015" name="Nature">
        <title>Complex archaea that bridge the gap between prokaryotes and eukaryotes.</title>
        <authorList>
            <person name="Spang A."/>
            <person name="Saw J.H."/>
            <person name="Jorgensen S.L."/>
            <person name="Zaremba-Niedzwiedzka K."/>
            <person name="Martijn J."/>
            <person name="Lind A.E."/>
            <person name="van Eijk R."/>
            <person name="Schleper C."/>
            <person name="Guy L."/>
            <person name="Ettema T.J."/>
        </authorList>
    </citation>
    <scope>NUCLEOTIDE SEQUENCE</scope>
</reference>
<name>A0A0F8ZLY4_9ZZZZ</name>
<dbReference type="AlphaFoldDB" id="A0A0F8ZLY4"/>
<feature type="non-terminal residue" evidence="1">
    <location>
        <position position="120"/>
    </location>
</feature>
<proteinExistence type="predicted"/>
<organism evidence="1">
    <name type="scientific">marine sediment metagenome</name>
    <dbReference type="NCBI Taxonomy" id="412755"/>
    <lineage>
        <taxon>unclassified sequences</taxon>
        <taxon>metagenomes</taxon>
        <taxon>ecological metagenomes</taxon>
    </lineage>
</organism>
<dbReference type="EMBL" id="LAZR01059637">
    <property type="protein sequence ID" value="KKK67389.1"/>
    <property type="molecule type" value="Genomic_DNA"/>
</dbReference>
<sequence>MMRRRLLYWITALGLGTLILASTGYAQTLSQQVLNLLARTNTWTADQTFDNLTITGVCTGCGGAGGGTVTSVAMTVAPAAIFDIGGTPIVGAGTLALSLDTQANNLAFMGPNGGGPSVPA</sequence>
<accession>A0A0F8ZLY4</accession>